<feature type="compositionally biased region" description="Acidic residues" evidence="11">
    <location>
        <begin position="1715"/>
        <end position="1726"/>
    </location>
</feature>
<dbReference type="InterPro" id="IPR011989">
    <property type="entry name" value="ARM-like"/>
</dbReference>
<dbReference type="InterPro" id="IPR039776">
    <property type="entry name" value="Pds5"/>
</dbReference>
<keyword evidence="5" id="KW-0227">DNA damage</keyword>
<dbReference type="Gene3D" id="2.30.30.140">
    <property type="match status" value="1"/>
</dbReference>
<dbReference type="InterPro" id="IPR016024">
    <property type="entry name" value="ARM-type_fold"/>
</dbReference>
<dbReference type="GO" id="GO:0051301">
    <property type="term" value="P:cell division"/>
    <property type="evidence" value="ECO:0007669"/>
    <property type="project" value="UniProtKB-KW"/>
</dbReference>
<feature type="region of interest" description="Disordered" evidence="11">
    <location>
        <begin position="1417"/>
        <end position="1764"/>
    </location>
</feature>
<feature type="compositionally biased region" description="Polar residues" evidence="11">
    <location>
        <begin position="1245"/>
        <end position="1263"/>
    </location>
</feature>
<feature type="compositionally biased region" description="Basic residues" evidence="11">
    <location>
        <begin position="1535"/>
        <end position="1548"/>
    </location>
</feature>
<dbReference type="EMBL" id="UZAU01000235">
    <property type="status" value="NOT_ANNOTATED_CDS"/>
    <property type="molecule type" value="Genomic_DNA"/>
</dbReference>
<feature type="compositionally biased region" description="Basic and acidic residues" evidence="11">
    <location>
        <begin position="1478"/>
        <end position="1488"/>
    </location>
</feature>
<accession>A0A803NYL3</accession>
<dbReference type="GO" id="GO:0006281">
    <property type="term" value="P:DNA repair"/>
    <property type="evidence" value="ECO:0007669"/>
    <property type="project" value="UniProtKB-KW"/>
</dbReference>
<feature type="compositionally biased region" description="Basic and acidic residues" evidence="11">
    <location>
        <begin position="1511"/>
        <end position="1534"/>
    </location>
</feature>
<dbReference type="Pfam" id="PF00168">
    <property type="entry name" value="C2"/>
    <property type="match status" value="1"/>
</dbReference>
<dbReference type="FunFam" id="2.30.30.140:FF:000033">
    <property type="entry name" value="Binding protein"/>
    <property type="match status" value="1"/>
</dbReference>
<organism evidence="13 14">
    <name type="scientific">Cannabis sativa</name>
    <name type="common">Hemp</name>
    <name type="synonym">Marijuana</name>
    <dbReference type="NCBI Taxonomy" id="3483"/>
    <lineage>
        <taxon>Eukaryota</taxon>
        <taxon>Viridiplantae</taxon>
        <taxon>Streptophyta</taxon>
        <taxon>Embryophyta</taxon>
        <taxon>Tracheophyta</taxon>
        <taxon>Spermatophyta</taxon>
        <taxon>Magnoliopsida</taxon>
        <taxon>eudicotyledons</taxon>
        <taxon>Gunneridae</taxon>
        <taxon>Pentapetalae</taxon>
        <taxon>rosids</taxon>
        <taxon>fabids</taxon>
        <taxon>Rosales</taxon>
        <taxon>Cannabaceae</taxon>
        <taxon>Cannabis</taxon>
    </lineage>
</organism>
<dbReference type="PROSITE" id="PS50004">
    <property type="entry name" value="C2"/>
    <property type="match status" value="1"/>
</dbReference>
<evidence type="ECO:0000256" key="5">
    <source>
        <dbReference type="ARBA" id="ARBA00022763"/>
    </source>
</evidence>
<dbReference type="PANTHER" id="PTHR12663:SF0">
    <property type="entry name" value="PRECOCIOUS DISSOCIATION OF SISTERS 5, ISOFORM A"/>
    <property type="match status" value="1"/>
</dbReference>
<keyword evidence="8" id="KW-0539">Nucleus</keyword>
<feature type="compositionally biased region" description="Low complexity" evidence="11">
    <location>
        <begin position="1424"/>
        <end position="1438"/>
    </location>
</feature>
<keyword evidence="6" id="KW-0498">Mitosis</keyword>
<evidence type="ECO:0000313" key="14">
    <source>
        <dbReference type="Proteomes" id="UP000596661"/>
    </source>
</evidence>
<dbReference type="Proteomes" id="UP000596661">
    <property type="component" value="Chromosome 2"/>
</dbReference>
<evidence type="ECO:0000256" key="6">
    <source>
        <dbReference type="ARBA" id="ARBA00022776"/>
    </source>
</evidence>
<comment type="function">
    <text evidence="10">Cohesin cofactor dispensable during the meiotic division but playing an important role in DNA repair by homologous recombination (HR) probably by helping SMC5/SMC6 complex. Regulator of sister chromatid cohesion in mitosis which may stabilize cohesin complex association with chromatin. May couple sister chromatid cohesion during mitosis to DNA replication. Cohesion ensures that chromosome partitioning is accurate in both meiotic and mitotic cells and plays an important role in DNA repair.</text>
</comment>
<keyword evidence="4" id="KW-0677">Repeat</keyword>
<feature type="region of interest" description="Disordered" evidence="11">
    <location>
        <begin position="1123"/>
        <end position="1149"/>
    </location>
</feature>
<dbReference type="SUPFAM" id="SSF63748">
    <property type="entry name" value="Tudor/PWWP/MBT"/>
    <property type="match status" value="1"/>
</dbReference>
<dbReference type="Gene3D" id="1.25.10.10">
    <property type="entry name" value="Leucine-rich Repeat Variant"/>
    <property type="match status" value="1"/>
</dbReference>
<dbReference type="PANTHER" id="PTHR12663">
    <property type="entry name" value="ANDROGEN INDUCED INHIBITOR OF PROLIFERATION AS3 / PDS5-RELATED"/>
    <property type="match status" value="1"/>
</dbReference>
<feature type="compositionally biased region" description="Polar residues" evidence="11">
    <location>
        <begin position="1275"/>
        <end position="1295"/>
    </location>
</feature>
<dbReference type="OMA" id="EKWEIVA"/>
<feature type="compositionally biased region" description="Basic and acidic residues" evidence="11">
    <location>
        <begin position="1314"/>
        <end position="1323"/>
    </location>
</feature>
<evidence type="ECO:0000256" key="3">
    <source>
        <dbReference type="ARBA" id="ARBA00022618"/>
    </source>
</evidence>
<evidence type="ECO:0000256" key="8">
    <source>
        <dbReference type="ARBA" id="ARBA00023242"/>
    </source>
</evidence>
<evidence type="ECO:0000256" key="1">
    <source>
        <dbReference type="ARBA" id="ARBA00004123"/>
    </source>
</evidence>
<evidence type="ECO:0000256" key="10">
    <source>
        <dbReference type="ARBA" id="ARBA00058864"/>
    </source>
</evidence>
<evidence type="ECO:0000256" key="4">
    <source>
        <dbReference type="ARBA" id="ARBA00022737"/>
    </source>
</evidence>
<dbReference type="EnsemblPlants" id="evm.model.02.2745">
    <property type="protein sequence ID" value="cds.evm.model.02.2745"/>
    <property type="gene ID" value="evm.TU.02.2745"/>
</dbReference>
<evidence type="ECO:0000313" key="13">
    <source>
        <dbReference type="EnsemblPlants" id="cds.evm.model.02.2745"/>
    </source>
</evidence>
<evidence type="ECO:0000256" key="11">
    <source>
        <dbReference type="SAM" id="MobiDB-lite"/>
    </source>
</evidence>
<evidence type="ECO:0000256" key="7">
    <source>
        <dbReference type="ARBA" id="ARBA00023204"/>
    </source>
</evidence>
<feature type="compositionally biased region" description="Basic and acidic residues" evidence="11">
    <location>
        <begin position="1549"/>
        <end position="1566"/>
    </location>
</feature>
<feature type="compositionally biased region" description="Basic and acidic residues" evidence="11">
    <location>
        <begin position="1220"/>
        <end position="1232"/>
    </location>
</feature>
<comment type="similarity">
    <text evidence="2">Belongs to the PDS5 family.</text>
</comment>
<evidence type="ECO:0000256" key="9">
    <source>
        <dbReference type="ARBA" id="ARBA00023306"/>
    </source>
</evidence>
<dbReference type="GO" id="GO:0005634">
    <property type="term" value="C:nucleus"/>
    <property type="evidence" value="ECO:0007669"/>
    <property type="project" value="UniProtKB-SubCell"/>
</dbReference>
<feature type="region of interest" description="Disordered" evidence="11">
    <location>
        <begin position="1197"/>
        <end position="1338"/>
    </location>
</feature>
<dbReference type="GO" id="GO:0000785">
    <property type="term" value="C:chromatin"/>
    <property type="evidence" value="ECO:0007669"/>
    <property type="project" value="TreeGrafter"/>
</dbReference>
<keyword evidence="9" id="KW-0131">Cell cycle</keyword>
<protein>
    <recommendedName>
        <fullName evidence="12">C2 domain-containing protein</fullName>
    </recommendedName>
</protein>
<name>A0A803NYL3_CANSA</name>
<dbReference type="CDD" id="cd20404">
    <property type="entry name" value="Tudor_Agenet_AtEML-like"/>
    <property type="match status" value="1"/>
</dbReference>
<reference evidence="13" key="2">
    <citation type="submission" date="2021-03" db="UniProtKB">
        <authorList>
            <consortium name="EnsemblPlants"/>
        </authorList>
    </citation>
    <scope>IDENTIFICATION</scope>
</reference>
<dbReference type="SUPFAM" id="SSF48371">
    <property type="entry name" value="ARM repeat"/>
    <property type="match status" value="1"/>
</dbReference>
<dbReference type="InterPro" id="IPR035892">
    <property type="entry name" value="C2_domain_sf"/>
</dbReference>
<dbReference type="GO" id="GO:0009556">
    <property type="term" value="P:microsporogenesis"/>
    <property type="evidence" value="ECO:0007669"/>
    <property type="project" value="UniProtKB-ARBA"/>
</dbReference>
<feature type="compositionally biased region" description="Basic and acidic residues" evidence="11">
    <location>
        <begin position="1575"/>
        <end position="1601"/>
    </location>
</feature>
<keyword evidence="14" id="KW-1185">Reference proteome</keyword>
<sequence>MALKLEQQLKELGSKLETLPPTKDALVKLLKQAATCLSELDQSPSASILESMQPFINEVVKPELLKHQDRDVKLLVATSICEITRITAPEAPYSDDVLKDIFQLIVGTFGGLRDTSGPSFGRRVVILETLAKYRSCVVMLDLECDDLVNEMFSTFLAVASDDHPDSVISSMETIMVVLLEESEDVRDDLLFIILSVLGRGKNDVSMAARKLAMNVIEKCAVKLEAGIKQFLISSMSGDSKSVKCQIDHHEVIYDVYRCAPQILTGVAPYLTGELLTDQLDTRLKAVGLVGDLFALLGSVISEAFQPIFSEFLKRLTDRNVTVRMSVVEHVKSCLLSNTSRTEAPEIISALCDRLLDFDENVRKQVVAVICDVACYALSSTLLETVKLVAERLRDKSLLVKKYTLERLAEIYRVCCMISTESADASIKSDEFDWIPGKILRCFYDKDFRSDTIESVICDSLFPTEFSIKDKVRHWARVFSGFDKVEVKALEKIMEQKQRLQQEMQRYLSLRQMYQDGDGPEIQKKVLFCFRVMSRSFADPAKAEENFQILDQLKDAKIWKILTSLVDPNTSFHQACTYREELLRILGEQHRLYDFLSTLSVKISYLLFNKEHVKELLLEVAAQKLAGNSLYTSSCMNILVILARFSPMLLSGAEEELISFLKDGDEIITEGVLHILAKAGGIIREQLAVSTSSIDLLLERLCLEGSRRQAKYAVHALAAITKDDGLKSLSVLYKRLVGMLEEKTHLPSVLQSLGCIAQTAMPVFETRESEIEEFIINKILKCNNKTEGGTSWDERSELCLLKIYGIKTLVKSYLPVKDANVRPGIDGLLEILRNILLFGEMSKDIGSSSVDKAHFRLAAAKAILRLSKFWDHKIPLDVFHLTLRISEINFPEAKSLFLSKVHQYIKDRILDGKYACALLFNIFGSTPSEFQEEKQNLADIIQLYHQTKARQLSIQSDANSLTAYPEYILAYLVHVLAHHSCPNIDECKDVKAYELLYRQLYLIISMLVHRDEDVKSEASNDMLKETILATISIFQSIKRSEDIVDTAKSKNSHAICDLGLSITKRLAPKEYDTQDSTTSVPLPPMMYKPYEKKEGDDSVAREEQTWLVDESSLKHFESLKLETSETLVSETAEDENLKEGEGDGNEVPLGKIIKHLRSKGAKAKKSKKAKSTLPESGIAENQVDVLKMVREINLDNLGKSNKFESSNGHERSPSKISTPDIQHKQNEKRKASDETPVPVPKRRRSSSGQSAFRSPSSTLKVSSADNRDDSLKRTLARNNKSDISTPRFQKNVSSSKLKGRGLGWSNDETNEVGETSDREMETDRIGTNNDAQFSSGTVKKRKRKSVSVLAKCKTKEGGKDIEDLIGCRIKVWWPLDKEFYEGTVKSFDTTKKKHVILYDDGDVEVLRLERERWELVDNGRKPTKKSNSSKASPSKDISPGKTKNIDALRPKKRTTKIAKGKRTPKKALKHGKKGASKGNHLETEDKESSDVSNLEPSRTSEVEDEMNSGGSEGEHDEKMDENMSEERESDIEVKPVPKRKQLKGKKRSPIVKESDEEKPDTGEKVAEDMDMSQNSDEEKQHSEEDHEHDSSDASGEQAKEEEKTDSEDNQVVQAEEDEKTDSEDNQVEQTKDEEKTDSEDNQVEQAKEEEKTDSEDNQEEQSKEEDKSDSEDNQEGQSKEEEKTESEDNQEEQAKEENTDSEDNQAEKTKEMERSDSEDERTDSDDNQQEREEEKSDSEDNQETNSLPKSKIPDKGPQSSVAADDELSDDEPLIMEGQLGLLKVVVVQGKKLVIRDFKSSDPYVVVKLGNQTAKTKVINSCLNPVWNEELTFSLKEPNGVLNLEVFDKDLLKTDDKMGHAQLSLQPLVSAARLRQILQNFNGETVLRKVVPDGDNCLVRESSITCVNGEVVQGVWLRLCDVESGEIELKIKLADQPPVGLPNATSRKSGN</sequence>
<evidence type="ECO:0000256" key="2">
    <source>
        <dbReference type="ARBA" id="ARBA00006254"/>
    </source>
</evidence>
<proteinExistence type="inferred from homology"/>
<reference evidence="13" key="1">
    <citation type="submission" date="2018-11" db="EMBL/GenBank/DDBJ databases">
        <authorList>
            <person name="Grassa J C."/>
        </authorList>
    </citation>
    <scope>NUCLEOTIDE SEQUENCE [LARGE SCALE GENOMIC DNA]</scope>
</reference>
<dbReference type="CDD" id="cd04038">
    <property type="entry name" value="C2_ArfGAP"/>
    <property type="match status" value="1"/>
</dbReference>
<evidence type="ECO:0000259" key="12">
    <source>
        <dbReference type="PROSITE" id="PS50004"/>
    </source>
</evidence>
<feature type="compositionally biased region" description="Acidic residues" evidence="11">
    <location>
        <begin position="1602"/>
        <end position="1625"/>
    </location>
</feature>
<dbReference type="CDD" id="cd19953">
    <property type="entry name" value="PDS5"/>
    <property type="match status" value="1"/>
</dbReference>
<dbReference type="GO" id="GO:0035825">
    <property type="term" value="P:homologous recombination"/>
    <property type="evidence" value="ECO:0007669"/>
    <property type="project" value="UniProtKB-ARBA"/>
</dbReference>
<keyword evidence="7" id="KW-0234">DNA repair</keyword>
<feature type="compositionally biased region" description="Basic and acidic residues" evidence="11">
    <location>
        <begin position="1704"/>
        <end position="1714"/>
    </location>
</feature>
<dbReference type="GO" id="GO:0007064">
    <property type="term" value="P:mitotic sister chromatid cohesion"/>
    <property type="evidence" value="ECO:0007669"/>
    <property type="project" value="InterPro"/>
</dbReference>
<dbReference type="SMART" id="SM00239">
    <property type="entry name" value="C2"/>
    <property type="match status" value="1"/>
</dbReference>
<feature type="compositionally biased region" description="Basic residues" evidence="11">
    <location>
        <begin position="1449"/>
        <end position="1474"/>
    </location>
</feature>
<feature type="compositionally biased region" description="Polar residues" evidence="11">
    <location>
        <begin position="1324"/>
        <end position="1336"/>
    </location>
</feature>
<dbReference type="Gene3D" id="2.60.40.150">
    <property type="entry name" value="C2 domain"/>
    <property type="match status" value="1"/>
</dbReference>
<feature type="compositionally biased region" description="Polar residues" evidence="11">
    <location>
        <begin position="1489"/>
        <end position="1498"/>
    </location>
</feature>
<dbReference type="Gramene" id="evm.model.02.2745">
    <property type="protein sequence ID" value="cds.evm.model.02.2745"/>
    <property type="gene ID" value="evm.TU.02.2745"/>
</dbReference>
<feature type="domain" description="C2" evidence="12">
    <location>
        <begin position="1760"/>
        <end position="1876"/>
    </location>
</feature>
<dbReference type="Pfam" id="PF20168">
    <property type="entry name" value="PDS5"/>
    <property type="match status" value="1"/>
</dbReference>
<keyword evidence="3" id="KW-0132">Cell division</keyword>
<comment type="subcellular location">
    <subcellularLocation>
        <location evidence="1">Nucleus</location>
    </subcellularLocation>
</comment>
<dbReference type="SUPFAM" id="SSF49562">
    <property type="entry name" value="C2 domain (Calcium/lipid-binding domain, CaLB)"/>
    <property type="match status" value="1"/>
</dbReference>
<dbReference type="InterPro" id="IPR000008">
    <property type="entry name" value="C2_dom"/>
</dbReference>